<protein>
    <recommendedName>
        <fullName evidence="4">RING-type domain-containing protein</fullName>
    </recommendedName>
</protein>
<dbReference type="InterPro" id="IPR011990">
    <property type="entry name" value="TPR-like_helical_dom_sf"/>
</dbReference>
<dbReference type="GO" id="GO:0005789">
    <property type="term" value="C:endoplasmic reticulum membrane"/>
    <property type="evidence" value="ECO:0007669"/>
    <property type="project" value="TreeGrafter"/>
</dbReference>
<dbReference type="InterPro" id="IPR050767">
    <property type="entry name" value="Sel1_AlgK"/>
</dbReference>
<keyword evidence="3" id="KW-1185">Reference proteome</keyword>
<dbReference type="EMBL" id="AGNL01048412">
    <property type="protein sequence ID" value="EJK45579.1"/>
    <property type="molecule type" value="Genomic_DNA"/>
</dbReference>
<dbReference type="Gene3D" id="1.25.40.10">
    <property type="entry name" value="Tetratricopeptide repeat domain"/>
    <property type="match status" value="1"/>
</dbReference>
<dbReference type="eggNOG" id="ENOG502S2H7">
    <property type="taxonomic scope" value="Eukaryota"/>
</dbReference>
<sequence length="312" mass="34362">MTNFAKFFSSDDDSSCAKIKASPSATKETAGALVATHFHLRNGSPSPTNVAQFPPFLEEPPCLRLDDSTPTSLLMTKGHARPERDTCPKCGLKISFDLSINSRHHACCMKRLCNGCNLEACLQGINDTCPSCGKSMPDTDASCLAMLREHAESGDAAAIGYIGVKCSFGALGLRKNALDAIEWWSIAAELGDADSQYELGRVYYYGDGVKQDKARAIRYWQKAAMQGQTDARHGLGLAEFERCDHDLAVQHWMISAKMGYEKSLHTIKYIFLKGHATKAQYAEALLGYQDALEEMKSPWRVKAKAFYESLHS</sequence>
<evidence type="ECO:0000313" key="3">
    <source>
        <dbReference type="Proteomes" id="UP000266841"/>
    </source>
</evidence>
<dbReference type="PANTHER" id="PTHR11102:SF147">
    <property type="entry name" value="SEL1L ADAPTOR SUBUNIT OF ERAD E3 UBIQUITIN LIGASE"/>
    <property type="match status" value="1"/>
</dbReference>
<dbReference type="Pfam" id="PF08238">
    <property type="entry name" value="Sel1"/>
    <property type="match status" value="2"/>
</dbReference>
<comment type="caution">
    <text evidence="2">The sequence shown here is derived from an EMBL/GenBank/DDBJ whole genome shotgun (WGS) entry which is preliminary data.</text>
</comment>
<gene>
    <name evidence="2" type="ORF">THAOC_35803</name>
</gene>
<dbReference type="OrthoDB" id="189290at2759"/>
<dbReference type="SMART" id="SM00671">
    <property type="entry name" value="SEL1"/>
    <property type="match status" value="3"/>
</dbReference>
<dbReference type="PANTHER" id="PTHR11102">
    <property type="entry name" value="SEL-1-LIKE PROTEIN"/>
    <property type="match status" value="1"/>
</dbReference>
<proteinExistence type="inferred from homology"/>
<accession>K0R2U7</accession>
<dbReference type="AlphaFoldDB" id="K0R2U7"/>
<dbReference type="InterPro" id="IPR006597">
    <property type="entry name" value="Sel1-like"/>
</dbReference>
<evidence type="ECO:0000313" key="2">
    <source>
        <dbReference type="EMBL" id="EJK45579.1"/>
    </source>
</evidence>
<evidence type="ECO:0000256" key="1">
    <source>
        <dbReference type="ARBA" id="ARBA00038101"/>
    </source>
</evidence>
<dbReference type="Proteomes" id="UP000266841">
    <property type="component" value="Unassembled WGS sequence"/>
</dbReference>
<name>K0R2U7_THAOC</name>
<dbReference type="GO" id="GO:0036503">
    <property type="term" value="P:ERAD pathway"/>
    <property type="evidence" value="ECO:0007669"/>
    <property type="project" value="TreeGrafter"/>
</dbReference>
<organism evidence="2 3">
    <name type="scientific">Thalassiosira oceanica</name>
    <name type="common">Marine diatom</name>
    <dbReference type="NCBI Taxonomy" id="159749"/>
    <lineage>
        <taxon>Eukaryota</taxon>
        <taxon>Sar</taxon>
        <taxon>Stramenopiles</taxon>
        <taxon>Ochrophyta</taxon>
        <taxon>Bacillariophyta</taxon>
        <taxon>Coscinodiscophyceae</taxon>
        <taxon>Thalassiosirophycidae</taxon>
        <taxon>Thalassiosirales</taxon>
        <taxon>Thalassiosiraceae</taxon>
        <taxon>Thalassiosira</taxon>
    </lineage>
</organism>
<evidence type="ECO:0008006" key="4">
    <source>
        <dbReference type="Google" id="ProtNLM"/>
    </source>
</evidence>
<reference evidence="2 3" key="1">
    <citation type="journal article" date="2012" name="Genome Biol.">
        <title>Genome and low-iron response of an oceanic diatom adapted to chronic iron limitation.</title>
        <authorList>
            <person name="Lommer M."/>
            <person name="Specht M."/>
            <person name="Roy A.S."/>
            <person name="Kraemer L."/>
            <person name="Andreson R."/>
            <person name="Gutowska M.A."/>
            <person name="Wolf J."/>
            <person name="Bergner S.V."/>
            <person name="Schilhabel M.B."/>
            <person name="Klostermeier U.C."/>
            <person name="Beiko R.G."/>
            <person name="Rosenstiel P."/>
            <person name="Hippler M."/>
            <person name="Laroche J."/>
        </authorList>
    </citation>
    <scope>NUCLEOTIDE SEQUENCE [LARGE SCALE GENOMIC DNA]</scope>
    <source>
        <strain evidence="2 3">CCMP1005</strain>
    </source>
</reference>
<dbReference type="SUPFAM" id="SSF81901">
    <property type="entry name" value="HCP-like"/>
    <property type="match status" value="1"/>
</dbReference>
<comment type="similarity">
    <text evidence="1">Belongs to the sel-1 family.</text>
</comment>